<comment type="similarity">
    <text evidence="2 9">Belongs to the glycosyl hydrolase 17 family.</text>
</comment>
<dbReference type="InterPro" id="IPR044965">
    <property type="entry name" value="Glyco_hydro_17_plant"/>
</dbReference>
<dbReference type="OMA" id="ECERHFG"/>
<dbReference type="SUPFAM" id="SSF51445">
    <property type="entry name" value="(Trans)glycosidases"/>
    <property type="match status" value="1"/>
</dbReference>
<feature type="signal peptide" evidence="10">
    <location>
        <begin position="1"/>
        <end position="24"/>
    </location>
</feature>
<evidence type="ECO:0000313" key="12">
    <source>
        <dbReference type="Proteomes" id="UP000824469"/>
    </source>
</evidence>
<keyword evidence="7" id="KW-1015">Disulfide bond</keyword>
<dbReference type="Pfam" id="PF00332">
    <property type="entry name" value="Glyco_hydro_17"/>
    <property type="match status" value="1"/>
</dbReference>
<proteinExistence type="inferred from homology"/>
<reference evidence="11 12" key="1">
    <citation type="journal article" date="2021" name="Nat. Plants">
        <title>The Taxus genome provides insights into paclitaxel biosynthesis.</title>
        <authorList>
            <person name="Xiong X."/>
            <person name="Gou J."/>
            <person name="Liao Q."/>
            <person name="Li Y."/>
            <person name="Zhou Q."/>
            <person name="Bi G."/>
            <person name="Li C."/>
            <person name="Du R."/>
            <person name="Wang X."/>
            <person name="Sun T."/>
            <person name="Guo L."/>
            <person name="Liang H."/>
            <person name="Lu P."/>
            <person name="Wu Y."/>
            <person name="Zhang Z."/>
            <person name="Ro D.K."/>
            <person name="Shang Y."/>
            <person name="Huang S."/>
            <person name="Yan J."/>
        </authorList>
    </citation>
    <scope>NUCLEOTIDE SEQUENCE [LARGE SCALE GENOMIC DNA]</scope>
    <source>
        <strain evidence="11">Ta-2019</strain>
    </source>
</reference>
<evidence type="ECO:0000256" key="2">
    <source>
        <dbReference type="ARBA" id="ARBA00008773"/>
    </source>
</evidence>
<accession>A0AA38LNF3</accession>
<comment type="caution">
    <text evidence="11">The sequence shown here is derived from an EMBL/GenBank/DDBJ whole genome shotgun (WGS) entry which is preliminary data.</text>
</comment>
<dbReference type="InterPro" id="IPR017853">
    <property type="entry name" value="GH"/>
</dbReference>
<evidence type="ECO:0000256" key="10">
    <source>
        <dbReference type="SAM" id="SignalP"/>
    </source>
</evidence>
<evidence type="ECO:0000256" key="7">
    <source>
        <dbReference type="ARBA" id="ARBA00023157"/>
    </source>
</evidence>
<protein>
    <recommendedName>
        <fullName evidence="3">glucan endo-1,3-beta-D-glucosidase</fullName>
        <ecNumber evidence="3">3.2.1.39</ecNumber>
    </recommendedName>
</protein>
<dbReference type="Proteomes" id="UP000824469">
    <property type="component" value="Unassembled WGS sequence"/>
</dbReference>
<organism evidence="11 12">
    <name type="scientific">Taxus chinensis</name>
    <name type="common">Chinese yew</name>
    <name type="synonym">Taxus wallichiana var. chinensis</name>
    <dbReference type="NCBI Taxonomy" id="29808"/>
    <lineage>
        <taxon>Eukaryota</taxon>
        <taxon>Viridiplantae</taxon>
        <taxon>Streptophyta</taxon>
        <taxon>Embryophyta</taxon>
        <taxon>Tracheophyta</taxon>
        <taxon>Spermatophyta</taxon>
        <taxon>Pinopsida</taxon>
        <taxon>Pinidae</taxon>
        <taxon>Conifers II</taxon>
        <taxon>Cupressales</taxon>
        <taxon>Taxaceae</taxon>
        <taxon>Taxus</taxon>
    </lineage>
</organism>
<dbReference type="AlphaFoldDB" id="A0AA38LNF3"/>
<dbReference type="GO" id="GO:0005975">
    <property type="term" value="P:carbohydrate metabolic process"/>
    <property type="evidence" value="ECO:0007669"/>
    <property type="project" value="InterPro"/>
</dbReference>
<keyword evidence="12" id="KW-1185">Reference proteome</keyword>
<dbReference type="PANTHER" id="PTHR32227">
    <property type="entry name" value="GLUCAN ENDO-1,3-BETA-GLUCOSIDASE BG1-RELATED-RELATED"/>
    <property type="match status" value="1"/>
</dbReference>
<dbReference type="InterPro" id="IPR000490">
    <property type="entry name" value="Glyco_hydro_17"/>
</dbReference>
<dbReference type="GO" id="GO:0006952">
    <property type="term" value="P:defense response"/>
    <property type="evidence" value="ECO:0007669"/>
    <property type="project" value="UniProtKB-KW"/>
</dbReference>
<dbReference type="FunFam" id="3.20.20.80:FF:000002">
    <property type="entry name" value="Glucan endo-1,3-beta-glucosidase 3"/>
    <property type="match status" value="1"/>
</dbReference>
<keyword evidence="6" id="KW-0611">Plant defense</keyword>
<dbReference type="GO" id="GO:0042973">
    <property type="term" value="F:glucan endo-1,3-beta-D-glucosidase activity"/>
    <property type="evidence" value="ECO:0007669"/>
    <property type="project" value="UniProtKB-EC"/>
</dbReference>
<evidence type="ECO:0000256" key="6">
    <source>
        <dbReference type="ARBA" id="ARBA00022821"/>
    </source>
</evidence>
<evidence type="ECO:0000256" key="4">
    <source>
        <dbReference type="ARBA" id="ARBA00022729"/>
    </source>
</evidence>
<evidence type="ECO:0000256" key="9">
    <source>
        <dbReference type="RuleBase" id="RU004335"/>
    </source>
</evidence>
<dbReference type="EC" id="3.2.1.39" evidence="3"/>
<feature type="chain" id="PRO_5041340338" description="glucan endo-1,3-beta-D-glucosidase" evidence="10">
    <location>
        <begin position="25"/>
        <end position="344"/>
    </location>
</feature>
<dbReference type="EMBL" id="JAHRHJ020000001">
    <property type="protein sequence ID" value="KAH9331578.1"/>
    <property type="molecule type" value="Genomic_DNA"/>
</dbReference>
<evidence type="ECO:0000313" key="11">
    <source>
        <dbReference type="EMBL" id="KAH9331578.1"/>
    </source>
</evidence>
<keyword evidence="8" id="KW-0326">Glycosidase</keyword>
<evidence type="ECO:0000256" key="5">
    <source>
        <dbReference type="ARBA" id="ARBA00022801"/>
    </source>
</evidence>
<evidence type="ECO:0000256" key="3">
    <source>
        <dbReference type="ARBA" id="ARBA00012780"/>
    </source>
</evidence>
<dbReference type="Gene3D" id="3.20.20.80">
    <property type="entry name" value="Glycosidases"/>
    <property type="match status" value="1"/>
</dbReference>
<comment type="catalytic activity">
    <reaction evidence="1">
        <text>Hydrolysis of (1-&gt;3)-beta-D-glucosidic linkages in (1-&gt;3)-beta-D-glucans.</text>
        <dbReference type="EC" id="3.2.1.39"/>
    </reaction>
</comment>
<name>A0AA38LNF3_TAXCH</name>
<keyword evidence="4 10" id="KW-0732">Signal</keyword>
<keyword evidence="5" id="KW-0378">Hydrolase</keyword>
<gene>
    <name evidence="11" type="ORF">KI387_003686</name>
</gene>
<evidence type="ECO:0000256" key="8">
    <source>
        <dbReference type="ARBA" id="ARBA00023295"/>
    </source>
</evidence>
<evidence type="ECO:0000256" key="1">
    <source>
        <dbReference type="ARBA" id="ARBA00000382"/>
    </source>
</evidence>
<sequence length="344" mass="36575">MAASPPQLLCAVACLTVLFVFAGAESIGICYGRVADNLPPPDAVAGLLAANNIHKLRMFDSDPAALNAFANTPLELITAVPNEALPSLAAEPAAALQWLAANVLPFYPAAHIKYIAVGNEIFLSSPQNAPFLVGAMRNLQAALQSAGLQDAIKISSPHAASVLANSFPPSQGAFDPAIVDTMKPFLEFLSETGAPFMANIYPFFSYLGNRADIPLEYALFASPALFVDGGLPYSNLFDATVDSLISAMEGVGRPGVRVVVTETGWPWAGSDGQAENVGNAMTYNVNLVKHVLSNAGTPKRPGVGVETYLFDLFNEDQKPGRDFERDFGLFYPTGQKVYDINFSP</sequence>